<dbReference type="GO" id="GO:0005506">
    <property type="term" value="F:iron ion binding"/>
    <property type="evidence" value="ECO:0007669"/>
    <property type="project" value="InterPro"/>
</dbReference>
<evidence type="ECO:0000313" key="9">
    <source>
        <dbReference type="Proteomes" id="UP000015102"/>
    </source>
</evidence>
<dbReference type="InterPro" id="IPR050196">
    <property type="entry name" value="Cytochrome_P450_Monoox"/>
</dbReference>
<dbReference type="GO" id="GO:0004497">
    <property type="term" value="F:monooxygenase activity"/>
    <property type="evidence" value="ECO:0007669"/>
    <property type="project" value="UniProtKB-KW"/>
</dbReference>
<dbReference type="Gene3D" id="1.10.630.10">
    <property type="entry name" value="Cytochrome P450"/>
    <property type="match status" value="1"/>
</dbReference>
<dbReference type="AlphaFoldDB" id="T1GKN6"/>
<keyword evidence="4" id="KW-0479">Metal-binding</keyword>
<reference evidence="8" key="2">
    <citation type="submission" date="2015-06" db="UniProtKB">
        <authorList>
            <consortium name="EnsemblMetazoa"/>
        </authorList>
    </citation>
    <scope>IDENTIFICATION</scope>
</reference>
<dbReference type="EMBL" id="CAQQ02042046">
    <property type="status" value="NOT_ANNOTATED_CDS"/>
    <property type="molecule type" value="Genomic_DNA"/>
</dbReference>
<dbReference type="GO" id="GO:0020037">
    <property type="term" value="F:heme binding"/>
    <property type="evidence" value="ECO:0007669"/>
    <property type="project" value="InterPro"/>
</dbReference>
<dbReference type="HOGENOM" id="CLU_1620936_0_0_1"/>
<dbReference type="PANTHER" id="PTHR24291">
    <property type="entry name" value="CYTOCHROME P450 FAMILY 4"/>
    <property type="match status" value="1"/>
</dbReference>
<dbReference type="STRING" id="36166.T1GKN6"/>
<protein>
    <recommendedName>
        <fullName evidence="10">Cytochrome P450</fullName>
    </recommendedName>
</protein>
<comment type="similarity">
    <text evidence="2">Belongs to the cytochrome P450 family.</text>
</comment>
<dbReference type="SUPFAM" id="SSF48264">
    <property type="entry name" value="Cytochrome P450"/>
    <property type="match status" value="1"/>
</dbReference>
<dbReference type="EnsemblMetazoa" id="MESCA004063-RA">
    <property type="protein sequence ID" value="MESCA004063-PA"/>
    <property type="gene ID" value="MESCA004063"/>
</dbReference>
<evidence type="ECO:0000256" key="7">
    <source>
        <dbReference type="ARBA" id="ARBA00023033"/>
    </source>
</evidence>
<accession>T1GKN6</accession>
<keyword evidence="9" id="KW-1185">Reference proteome</keyword>
<evidence type="ECO:0000313" key="8">
    <source>
        <dbReference type="EnsemblMetazoa" id="MESCA004063-PA"/>
    </source>
</evidence>
<dbReference type="GO" id="GO:0016705">
    <property type="term" value="F:oxidoreductase activity, acting on paired donors, with incorporation or reduction of molecular oxygen"/>
    <property type="evidence" value="ECO:0007669"/>
    <property type="project" value="InterPro"/>
</dbReference>
<reference evidence="9" key="1">
    <citation type="submission" date="2013-02" db="EMBL/GenBank/DDBJ databases">
        <authorList>
            <person name="Hughes D."/>
        </authorList>
    </citation>
    <scope>NUCLEOTIDE SEQUENCE</scope>
    <source>
        <strain>Durham</strain>
        <strain evidence="9">NC isolate 2 -- Noor lab</strain>
    </source>
</reference>
<dbReference type="InterPro" id="IPR036396">
    <property type="entry name" value="Cyt_P450_sf"/>
</dbReference>
<evidence type="ECO:0000256" key="1">
    <source>
        <dbReference type="ARBA" id="ARBA00001971"/>
    </source>
</evidence>
<proteinExistence type="inferred from homology"/>
<dbReference type="PANTHER" id="PTHR24291:SF105">
    <property type="entry name" value="CYTOCHROME P450 4P1-RELATED"/>
    <property type="match status" value="1"/>
</dbReference>
<dbReference type="EMBL" id="CAQQ02042045">
    <property type="status" value="NOT_ANNOTATED_CDS"/>
    <property type="molecule type" value="Genomic_DNA"/>
</dbReference>
<comment type="cofactor">
    <cofactor evidence="1">
        <name>heme</name>
        <dbReference type="ChEBI" id="CHEBI:30413"/>
    </cofactor>
</comment>
<evidence type="ECO:0000256" key="5">
    <source>
        <dbReference type="ARBA" id="ARBA00023002"/>
    </source>
</evidence>
<evidence type="ECO:0008006" key="10">
    <source>
        <dbReference type="Google" id="ProtNLM"/>
    </source>
</evidence>
<sequence length="164" mass="19459">MTRGLYLGILIFFQKQKYSPEKVRSKQQKPLIYQLMSVVGTLSLPCCLLQQNMRLFRYIRNLSNKYQESFLLHVVLGSAYQIIRAEDLEDVMKEPDLITKGIYYHFLEDFLGEGLLLSTDKKWHSRRKLLTPSFHFNILERTCYVSAIDYFLYHNQFEDVEESA</sequence>
<keyword evidence="3" id="KW-0349">Heme</keyword>
<dbReference type="EMBL" id="CAQQ02042047">
    <property type="status" value="NOT_ANNOTATED_CDS"/>
    <property type="molecule type" value="Genomic_DNA"/>
</dbReference>
<keyword evidence="6" id="KW-0408">Iron</keyword>
<name>T1GKN6_MEGSC</name>
<organism evidence="8 9">
    <name type="scientific">Megaselia scalaris</name>
    <name type="common">Humpbacked fly</name>
    <name type="synonym">Phora scalaris</name>
    <dbReference type="NCBI Taxonomy" id="36166"/>
    <lineage>
        <taxon>Eukaryota</taxon>
        <taxon>Metazoa</taxon>
        <taxon>Ecdysozoa</taxon>
        <taxon>Arthropoda</taxon>
        <taxon>Hexapoda</taxon>
        <taxon>Insecta</taxon>
        <taxon>Pterygota</taxon>
        <taxon>Neoptera</taxon>
        <taxon>Endopterygota</taxon>
        <taxon>Diptera</taxon>
        <taxon>Brachycera</taxon>
        <taxon>Muscomorpha</taxon>
        <taxon>Platypezoidea</taxon>
        <taxon>Phoridae</taxon>
        <taxon>Megaseliini</taxon>
        <taxon>Megaselia</taxon>
    </lineage>
</organism>
<evidence type="ECO:0000256" key="3">
    <source>
        <dbReference type="ARBA" id="ARBA00022617"/>
    </source>
</evidence>
<dbReference type="Pfam" id="PF00067">
    <property type="entry name" value="p450"/>
    <property type="match status" value="1"/>
</dbReference>
<keyword evidence="7" id="KW-0503">Monooxygenase</keyword>
<dbReference type="InterPro" id="IPR001128">
    <property type="entry name" value="Cyt_P450"/>
</dbReference>
<dbReference type="Proteomes" id="UP000015102">
    <property type="component" value="Unassembled WGS sequence"/>
</dbReference>
<evidence type="ECO:0000256" key="4">
    <source>
        <dbReference type="ARBA" id="ARBA00022723"/>
    </source>
</evidence>
<evidence type="ECO:0000256" key="2">
    <source>
        <dbReference type="ARBA" id="ARBA00010617"/>
    </source>
</evidence>
<evidence type="ECO:0000256" key="6">
    <source>
        <dbReference type="ARBA" id="ARBA00023004"/>
    </source>
</evidence>
<keyword evidence="5" id="KW-0560">Oxidoreductase</keyword>